<dbReference type="EMBL" id="JAFLNL010000005">
    <property type="protein sequence ID" value="MBO0354486.1"/>
    <property type="molecule type" value="Genomic_DNA"/>
</dbReference>
<dbReference type="InterPro" id="IPR008969">
    <property type="entry name" value="CarboxyPept-like_regulatory"/>
</dbReference>
<proteinExistence type="predicted"/>
<keyword evidence="1" id="KW-0675">Receptor</keyword>
<dbReference type="RefSeq" id="WP_207033602.1">
    <property type="nucleotide sequence ID" value="NZ_JAFLNL010000005.1"/>
</dbReference>
<organism evidence="1 2">
    <name type="scientific">Flagellimonas aurea</name>
    <dbReference type="NCBI Taxonomy" id="2915619"/>
    <lineage>
        <taxon>Bacteria</taxon>
        <taxon>Pseudomonadati</taxon>
        <taxon>Bacteroidota</taxon>
        <taxon>Flavobacteriia</taxon>
        <taxon>Flavobacteriales</taxon>
        <taxon>Flavobacteriaceae</taxon>
        <taxon>Flagellimonas</taxon>
    </lineage>
</organism>
<dbReference type="SUPFAM" id="SSF49464">
    <property type="entry name" value="Carboxypeptidase regulatory domain-like"/>
    <property type="match status" value="1"/>
</dbReference>
<dbReference type="Gene3D" id="2.60.40.1120">
    <property type="entry name" value="Carboxypeptidase-like, regulatory domain"/>
    <property type="match status" value="1"/>
</dbReference>
<keyword evidence="2" id="KW-1185">Reference proteome</keyword>
<gene>
    <name evidence="1" type="ORF">J0656_10705</name>
</gene>
<evidence type="ECO:0000313" key="1">
    <source>
        <dbReference type="EMBL" id="MBO0354486.1"/>
    </source>
</evidence>
<dbReference type="Pfam" id="PF13715">
    <property type="entry name" value="CarbopepD_reg_2"/>
    <property type="match status" value="1"/>
</dbReference>
<accession>A0ABS3G516</accession>
<protein>
    <submittedName>
        <fullName evidence="1">TonB-dependent receptor</fullName>
    </submittedName>
</protein>
<comment type="caution">
    <text evidence="1">The sequence shown here is derived from an EMBL/GenBank/DDBJ whole genome shotgun (WGS) entry which is preliminary data.</text>
</comment>
<name>A0ABS3G516_9FLAO</name>
<evidence type="ECO:0000313" key="2">
    <source>
        <dbReference type="Proteomes" id="UP000664044"/>
    </source>
</evidence>
<reference evidence="1 2" key="1">
    <citation type="submission" date="2021-03" db="EMBL/GenBank/DDBJ databases">
        <title>Muricauda lutimaris sp. nov. and Muricauda ruestringensis sp. nov, two marine members of the Flavobacteriaceae isolated from deep sea sediments of Western Pacific.</title>
        <authorList>
            <person name="Zhao S."/>
            <person name="Liu R."/>
        </authorList>
    </citation>
    <scope>NUCLEOTIDE SEQUENCE [LARGE SCALE GENOMIC DNA]</scope>
    <source>
        <strain evidence="1 2">BC31-1-A7</strain>
    </source>
</reference>
<dbReference type="Proteomes" id="UP000664044">
    <property type="component" value="Unassembled WGS sequence"/>
</dbReference>
<dbReference type="SUPFAM" id="SSF56935">
    <property type="entry name" value="Porins"/>
    <property type="match status" value="1"/>
</dbReference>
<sequence length="882" mass="100202">MVLANGYVHAQKITLGGKVSSSTDGPLENANILAFAVSRNTATVFSISNQKGEYQLKLEKGAAYSITVNYLGYEELVFEYTALKNEIRDLVLTPKASVLDEVVLEYKIPIEVKKDTITYQTDAFVNGKERKLREVLKKLPGIEVDREGNVTAQGKEVTKVLVDDKTFFTGNSKLAVNNIPANVVDQVQVLDNYNEIGFLKGLRDSNELALNIKLKEDKKKFAFGDVEVAGGPDRRYLVHPNLFYYSPKTTLNFIGDFNNVGTKSFELGDYIEFNGGFGKLLGDIRGYVSLANDDFSKFLSNTDFKTNTNRFGALNLRRSVSKKTDFNSFLIASSSDAETQVNTLNIYNGNDNSFDENRTETEALDGFFLLGKLTLDYEPNSKEDLAANTFIKLTDNNVTGALLTQSFGMESSFATNSALQAIDVKQNLEYSKRFSRKQTLSLESTINLVKSTPVNNWVADRSFLEGLIPIQEDDQIDILQELDRRTTTIDLVAKDYWVLNNFNHLYTTVGANLFFDSSSTKEIQHLSDGSINNFADNGFGNAIDYRFTDTFLGLEYKFLSGIFTLKSGLFYHNYLWDNSQFGNSVNNTAKALLPEFNAEAEFNNSEKLHFRYKQWLRFPQSNRLLDNFMLNSFNSVLLGNPNLQSERFHSVSLTYYRFSLFRGLNLNASISYNRKTQTVKKNTVLGGIDQFVTYTMFNEPENSLTGDFRFSKRLGKVKLGIDASGNYNEFFQLVNDNVSKNFSRSLSVTGKVETFFDKLPNLEIGYSFEPSNFEASAVTNEFINKEFFGALSYDFLNNFKLKADFKQVDYENRTQNLTNTFNLANISLFYQKEDSRWGFEISANNLFDTHIRRQNSFTDFLIIDQTTFIMPRVVFFKILYKL</sequence>